<proteinExistence type="predicted"/>
<name>A0A5C5WPV0_9BACT</name>
<comment type="caution">
    <text evidence="1">The sequence shown here is derived from an EMBL/GenBank/DDBJ whole genome shotgun (WGS) entry which is preliminary data.</text>
</comment>
<reference evidence="1 2" key="1">
    <citation type="submission" date="2019-02" db="EMBL/GenBank/DDBJ databases">
        <title>Deep-cultivation of Planctomycetes and their phenomic and genomic characterization uncovers novel biology.</title>
        <authorList>
            <person name="Wiegand S."/>
            <person name="Jogler M."/>
            <person name="Boedeker C."/>
            <person name="Pinto D."/>
            <person name="Vollmers J."/>
            <person name="Rivas-Marin E."/>
            <person name="Kohn T."/>
            <person name="Peeters S.H."/>
            <person name="Heuer A."/>
            <person name="Rast P."/>
            <person name="Oberbeckmann S."/>
            <person name="Bunk B."/>
            <person name="Jeske O."/>
            <person name="Meyerdierks A."/>
            <person name="Storesund J.E."/>
            <person name="Kallscheuer N."/>
            <person name="Luecker S."/>
            <person name="Lage O.M."/>
            <person name="Pohl T."/>
            <person name="Merkel B.J."/>
            <person name="Hornburger P."/>
            <person name="Mueller R.-W."/>
            <person name="Bruemmer F."/>
            <person name="Labrenz M."/>
            <person name="Spormann A.M."/>
            <person name="Op Den Camp H."/>
            <person name="Overmann J."/>
            <person name="Amann R."/>
            <person name="Jetten M.S.M."/>
            <person name="Mascher T."/>
            <person name="Medema M.H."/>
            <person name="Devos D.P."/>
            <person name="Kaster A.-K."/>
            <person name="Ovreas L."/>
            <person name="Rohde M."/>
            <person name="Galperin M.Y."/>
            <person name="Jogler C."/>
        </authorList>
    </citation>
    <scope>NUCLEOTIDE SEQUENCE [LARGE SCALE GENOMIC DNA]</scope>
    <source>
        <strain evidence="1 2">CA85</strain>
    </source>
</reference>
<accession>A0A5C5WPV0</accession>
<keyword evidence="2" id="KW-1185">Reference proteome</keyword>
<sequence length="105" mass="11769">MATIRPIHFVVLILAVFWQGTASGGDGILDTLAPDHPRLILTEDALQYRKAQAQTDEVLQGFVRAAIRRADDCLDDPKLEYRKRGPRLLHISKACVDRIYELGIA</sequence>
<dbReference type="Gene3D" id="1.50.10.100">
    <property type="entry name" value="Chondroitin AC/alginate lyase"/>
    <property type="match status" value="1"/>
</dbReference>
<dbReference type="AlphaFoldDB" id="A0A5C5WPV0"/>
<gene>
    <name evidence="1" type="ORF">CA85_50650</name>
</gene>
<dbReference type="RefSeq" id="WP_146394022.1">
    <property type="nucleotide sequence ID" value="NZ_SJPK01000031.1"/>
</dbReference>
<dbReference type="EMBL" id="SJPK01000031">
    <property type="protein sequence ID" value="TWT52151.1"/>
    <property type="molecule type" value="Genomic_DNA"/>
</dbReference>
<dbReference type="InterPro" id="IPR008929">
    <property type="entry name" value="Chondroitin_lyas"/>
</dbReference>
<evidence type="ECO:0000313" key="2">
    <source>
        <dbReference type="Proteomes" id="UP000318053"/>
    </source>
</evidence>
<protein>
    <submittedName>
        <fullName evidence="1">Uncharacterized protein</fullName>
    </submittedName>
</protein>
<dbReference type="Proteomes" id="UP000318053">
    <property type="component" value="Unassembled WGS sequence"/>
</dbReference>
<evidence type="ECO:0000313" key="1">
    <source>
        <dbReference type="EMBL" id="TWT52151.1"/>
    </source>
</evidence>
<organism evidence="1 2">
    <name type="scientific">Allorhodopirellula solitaria</name>
    <dbReference type="NCBI Taxonomy" id="2527987"/>
    <lineage>
        <taxon>Bacteria</taxon>
        <taxon>Pseudomonadati</taxon>
        <taxon>Planctomycetota</taxon>
        <taxon>Planctomycetia</taxon>
        <taxon>Pirellulales</taxon>
        <taxon>Pirellulaceae</taxon>
        <taxon>Allorhodopirellula</taxon>
    </lineage>
</organism>